<evidence type="ECO:0000256" key="1">
    <source>
        <dbReference type="NCBIfam" id="TIGR00502"/>
    </source>
</evidence>
<comment type="caution">
    <text evidence="3">The sequence shown here is derived from an EMBL/GenBank/DDBJ whole genome shotgun (WGS) entry which is preliminary data.</text>
</comment>
<organism evidence="3 4">
    <name type="scientific">Mesonia ostreae</name>
    <dbReference type="NCBI Taxonomy" id="861110"/>
    <lineage>
        <taxon>Bacteria</taxon>
        <taxon>Pseudomonadati</taxon>
        <taxon>Bacteroidota</taxon>
        <taxon>Flavobacteriia</taxon>
        <taxon>Flavobacteriales</taxon>
        <taxon>Flavobacteriaceae</taxon>
        <taxon>Mesonia</taxon>
    </lineage>
</organism>
<dbReference type="PANTHER" id="PTHR42892:SF1">
    <property type="entry name" value="GLUCOSAMINE-6-PHOSPHATE ISOMERASE"/>
    <property type="match status" value="1"/>
</dbReference>
<feature type="domain" description="Glucosamine/galactosamine-6-phosphate isomerase" evidence="2">
    <location>
        <begin position="20"/>
        <end position="241"/>
    </location>
</feature>
<dbReference type="InterPro" id="IPR006148">
    <property type="entry name" value="Glc/Gal-6P_isomerase"/>
</dbReference>
<dbReference type="InterPro" id="IPR018321">
    <property type="entry name" value="Glucosamine6P_isomerase_CS"/>
</dbReference>
<dbReference type="Pfam" id="PF01182">
    <property type="entry name" value="Glucosamine_iso"/>
    <property type="match status" value="1"/>
</dbReference>
<dbReference type="Gene3D" id="3.40.50.1360">
    <property type="match status" value="1"/>
</dbReference>
<dbReference type="GO" id="GO:0004342">
    <property type="term" value="F:glucosamine-6-phosphate deaminase activity"/>
    <property type="evidence" value="ECO:0007669"/>
    <property type="project" value="UniProtKB-EC"/>
</dbReference>
<dbReference type="InterPro" id="IPR037171">
    <property type="entry name" value="NagB/RpiA_transferase-like"/>
</dbReference>
<gene>
    <name evidence="3" type="primary">nagB</name>
    <name evidence="3" type="ORF">RLT85_05230</name>
</gene>
<dbReference type="PROSITE" id="PS01161">
    <property type="entry name" value="GLC_GALNAC_ISOMERASE"/>
    <property type="match status" value="1"/>
</dbReference>
<dbReference type="InterPro" id="IPR004547">
    <property type="entry name" value="Glucosamine6P_isomerase"/>
</dbReference>
<dbReference type="Proteomes" id="UP001182991">
    <property type="component" value="Unassembled WGS sequence"/>
</dbReference>
<proteinExistence type="predicted"/>
<name>A0ABU2KH63_9FLAO</name>
<dbReference type="InterPro" id="IPR052960">
    <property type="entry name" value="GlcN6P_deaminase-like"/>
</dbReference>
<dbReference type="CDD" id="cd01399">
    <property type="entry name" value="GlcN6P_deaminase"/>
    <property type="match status" value="1"/>
</dbReference>
<dbReference type="RefSeq" id="WP_311400984.1">
    <property type="nucleotide sequence ID" value="NZ_JAVRBG010000004.1"/>
</dbReference>
<dbReference type="EMBL" id="JAVRBG010000004">
    <property type="protein sequence ID" value="MDT0294029.1"/>
    <property type="molecule type" value="Genomic_DNA"/>
</dbReference>
<evidence type="ECO:0000313" key="3">
    <source>
        <dbReference type="EMBL" id="MDT0294029.1"/>
    </source>
</evidence>
<sequence length="260" mass="29340">MSKDLHTANRAKKLNLFATPEHASLYVAKQIAELIREQQKQSKPTVLGLATGNTPKRVYKELIRLHKEESLSFKNVISFNLDEYYPIYPEDEQSYTHFMRENLFDHIDIEPQNIYIPYTDCSLDGIAKYCKDYESKIAKYGGLDFQLLGIGRNGHIGFNEPGSSFDSVTRLVNLHELTREDAASDFGTIDNVPNHAISIGIQTITQAKKIVLLALGERKSEVMRKSLQGKITTQVPASILQTLPQVEYVLDHEAAALSQE</sequence>
<keyword evidence="4" id="KW-1185">Reference proteome</keyword>
<evidence type="ECO:0000313" key="4">
    <source>
        <dbReference type="Proteomes" id="UP001182991"/>
    </source>
</evidence>
<accession>A0ABU2KH63</accession>
<reference evidence="4" key="1">
    <citation type="submission" date="2023-07" db="EMBL/GenBank/DDBJ databases">
        <title>Isolating and identifying novel microbial strains from the Mariana Trench.</title>
        <authorList>
            <person name="Fu H."/>
        </authorList>
    </citation>
    <scope>NUCLEOTIDE SEQUENCE [LARGE SCALE GENOMIC DNA]</scope>
    <source>
        <strain evidence="4">T-y2</strain>
    </source>
</reference>
<dbReference type="PANTHER" id="PTHR42892">
    <property type="entry name" value="GLUCOSAMINE-6-PHOSPHATE DEAMINASE-LIKE PROTEIN BT_0258-RELATED"/>
    <property type="match status" value="1"/>
</dbReference>
<protein>
    <recommendedName>
        <fullName evidence="1">Glucosamine-6-phosphate deaminase</fullName>
        <ecNumber evidence="1">3.5.99.6</ecNumber>
    </recommendedName>
</protein>
<dbReference type="EC" id="3.5.99.6" evidence="1"/>
<dbReference type="NCBIfam" id="TIGR00502">
    <property type="entry name" value="nagB"/>
    <property type="match status" value="1"/>
</dbReference>
<dbReference type="SUPFAM" id="SSF100950">
    <property type="entry name" value="NagB/RpiA/CoA transferase-like"/>
    <property type="match status" value="1"/>
</dbReference>
<evidence type="ECO:0000259" key="2">
    <source>
        <dbReference type="Pfam" id="PF01182"/>
    </source>
</evidence>
<keyword evidence="3" id="KW-0378">Hydrolase</keyword>